<dbReference type="PANTHER" id="PTHR46880:SF5">
    <property type="entry name" value="DUF4371 DOMAIN-CONTAINING PROTEIN"/>
    <property type="match status" value="1"/>
</dbReference>
<reference evidence="1 2" key="1">
    <citation type="journal article" date="2016" name="Nat. Commun.">
        <title>Extremotolerant tardigrade genome and improved radiotolerance of human cultured cells by tardigrade-unique protein.</title>
        <authorList>
            <person name="Hashimoto T."/>
            <person name="Horikawa D.D."/>
            <person name="Saito Y."/>
            <person name="Kuwahara H."/>
            <person name="Kozuka-Hata H."/>
            <person name="Shin-I T."/>
            <person name="Minakuchi Y."/>
            <person name="Ohishi K."/>
            <person name="Motoyama A."/>
            <person name="Aizu T."/>
            <person name="Enomoto A."/>
            <person name="Kondo K."/>
            <person name="Tanaka S."/>
            <person name="Hara Y."/>
            <person name="Koshikawa S."/>
            <person name="Sagara H."/>
            <person name="Miura T."/>
            <person name="Yokobori S."/>
            <person name="Miyagawa K."/>
            <person name="Suzuki Y."/>
            <person name="Kubo T."/>
            <person name="Oyama M."/>
            <person name="Kohara Y."/>
            <person name="Fujiyama A."/>
            <person name="Arakawa K."/>
            <person name="Katayama T."/>
            <person name="Toyoda A."/>
            <person name="Kunieda T."/>
        </authorList>
    </citation>
    <scope>NUCLEOTIDE SEQUENCE [LARGE SCALE GENOMIC DNA]</scope>
    <source>
        <strain evidence="1 2">YOKOZUNA-1</strain>
    </source>
</reference>
<organism evidence="1 2">
    <name type="scientific">Ramazzottius varieornatus</name>
    <name type="common">Water bear</name>
    <name type="synonym">Tardigrade</name>
    <dbReference type="NCBI Taxonomy" id="947166"/>
    <lineage>
        <taxon>Eukaryota</taxon>
        <taxon>Metazoa</taxon>
        <taxon>Ecdysozoa</taxon>
        <taxon>Tardigrada</taxon>
        <taxon>Eutardigrada</taxon>
        <taxon>Parachela</taxon>
        <taxon>Hypsibioidea</taxon>
        <taxon>Ramazzottiidae</taxon>
        <taxon>Ramazzottius</taxon>
    </lineage>
</organism>
<gene>
    <name evidence="1" type="primary">RvY_01291-1</name>
    <name evidence="1" type="synonym">RvY_01291.1</name>
    <name evidence="1" type="ORF">RvY_01291</name>
</gene>
<dbReference type="EMBL" id="BDGG01000001">
    <property type="protein sequence ID" value="GAU88624.1"/>
    <property type="molecule type" value="Genomic_DNA"/>
</dbReference>
<dbReference type="PANTHER" id="PTHR46880">
    <property type="entry name" value="RAS-ASSOCIATING DOMAIN-CONTAINING PROTEIN"/>
    <property type="match status" value="1"/>
</dbReference>
<comment type="caution">
    <text evidence="1">The sequence shown here is derived from an EMBL/GenBank/DDBJ whole genome shotgun (WGS) entry which is preliminary data.</text>
</comment>
<name>A0A1D1UFS2_RAMVA</name>
<keyword evidence="2" id="KW-1185">Reference proteome</keyword>
<dbReference type="AlphaFoldDB" id="A0A1D1UFS2"/>
<protein>
    <submittedName>
        <fullName evidence="1">Uncharacterized protein</fullName>
    </submittedName>
</protein>
<dbReference type="Proteomes" id="UP000186922">
    <property type="component" value="Unassembled WGS sequence"/>
</dbReference>
<accession>A0A1D1UFS2</accession>
<proteinExistence type="predicted"/>
<evidence type="ECO:0000313" key="1">
    <source>
        <dbReference type="EMBL" id="GAU88624.1"/>
    </source>
</evidence>
<evidence type="ECO:0000313" key="2">
    <source>
        <dbReference type="Proteomes" id="UP000186922"/>
    </source>
</evidence>
<sequence length="289" mass="33609">MDLLDQDFLQPKTLLEIRWVASKQVAIRAIIRDYNGLIFEIGEAVTLAAEGGPLKARLTNLYNFIASTQFLLTLHFLQDLRAELSKLSRKDYRVFGLHDTVKNYNGNSFTAFRKESVDLLQNVLIFFNLRFPETEATRHFRVFQLNKIPRENGRYGDTHIQVLARYLRFHPPNVLAQWTKFKAEFTTKFEPVYWTNENAIFMLNILRERHIVFEDEDSQLGQLFLVASVLPVSTAICETRFLHPECNRNYTSNSTERTKLGRAHADSHKRAAARRYGLPEYHHVMGTVS</sequence>